<feature type="domain" description="N-acetyltransferase" evidence="3">
    <location>
        <begin position="1"/>
        <end position="159"/>
    </location>
</feature>
<dbReference type="CDD" id="cd04301">
    <property type="entry name" value="NAT_SF"/>
    <property type="match status" value="1"/>
</dbReference>
<gene>
    <name evidence="4" type="ORF">RN87_09395</name>
</gene>
<dbReference type="GO" id="GO:0008080">
    <property type="term" value="F:N-acetyltransferase activity"/>
    <property type="evidence" value="ECO:0007669"/>
    <property type="project" value="UniProtKB-ARBA"/>
</dbReference>
<accession>A0A0S2ZPQ8</accession>
<evidence type="ECO:0000313" key="4">
    <source>
        <dbReference type="EMBL" id="ALQ40737.1"/>
    </source>
</evidence>
<proteinExistence type="predicted"/>
<evidence type="ECO:0000256" key="2">
    <source>
        <dbReference type="ARBA" id="ARBA00023315"/>
    </source>
</evidence>
<evidence type="ECO:0000259" key="3">
    <source>
        <dbReference type="PROSITE" id="PS51186"/>
    </source>
</evidence>
<dbReference type="Proteomes" id="UP000063275">
    <property type="component" value="Chromosome"/>
</dbReference>
<dbReference type="PANTHER" id="PTHR10908">
    <property type="entry name" value="SEROTONIN N-ACETYLTRANSFERASE"/>
    <property type="match status" value="1"/>
</dbReference>
<reference evidence="4 5" key="1">
    <citation type="submission" date="2015-11" db="EMBL/GenBank/DDBJ databases">
        <authorList>
            <person name="Zhang Y."/>
            <person name="Guo Z."/>
        </authorList>
    </citation>
    <scope>NUCLEOTIDE SEQUENCE [LARGE SCALE GENOMIC DNA]</scope>
    <source>
        <strain evidence="4 5">ChDC F174</strain>
    </source>
</reference>
<dbReference type="InterPro" id="IPR051635">
    <property type="entry name" value="SNAT-like"/>
</dbReference>
<protein>
    <submittedName>
        <fullName evidence="4">Acetyltransferase</fullName>
    </submittedName>
</protein>
<keyword evidence="1 4" id="KW-0808">Transferase</keyword>
<evidence type="ECO:0000256" key="1">
    <source>
        <dbReference type="ARBA" id="ARBA00022679"/>
    </source>
</evidence>
<dbReference type="AlphaFoldDB" id="A0A0S2ZPQ8"/>
<dbReference type="Gene3D" id="3.40.630.30">
    <property type="match status" value="1"/>
</dbReference>
<dbReference type="KEGG" id="fhw:RN87_09395"/>
<sequence>MKIRKATMEDLNQIVVIASLCFPSNEAASKKTLRERLEVYPDYFWLLKEDGKLIGFIDGLVTDYTNLTDEMYKNPNLHNENGEWQMIFDICILAKYRKRGYAEKLLNQVISDVRAYRHGLVLTCEDKFIHYFKKFGFKNEGVSESTHRGKVCYLMRLEF</sequence>
<dbReference type="InterPro" id="IPR016181">
    <property type="entry name" value="Acyl_CoA_acyltransferase"/>
</dbReference>
<dbReference type="InterPro" id="IPR000182">
    <property type="entry name" value="GNAT_dom"/>
</dbReference>
<dbReference type="SUPFAM" id="SSF55729">
    <property type="entry name" value="Acyl-CoA N-acyltransferases (Nat)"/>
    <property type="match status" value="1"/>
</dbReference>
<dbReference type="RefSeq" id="WP_029492898.1">
    <property type="nucleotide sequence ID" value="NZ_ATKF01000033.1"/>
</dbReference>
<dbReference type="EMBL" id="CP013331">
    <property type="protein sequence ID" value="ALQ40737.1"/>
    <property type="molecule type" value="Genomic_DNA"/>
</dbReference>
<name>A0A0S2ZPQ8_9FUSO</name>
<dbReference type="OrthoDB" id="9800962at2"/>
<dbReference type="Pfam" id="PF00583">
    <property type="entry name" value="Acetyltransf_1"/>
    <property type="match status" value="1"/>
</dbReference>
<dbReference type="PROSITE" id="PS51186">
    <property type="entry name" value="GNAT"/>
    <property type="match status" value="1"/>
</dbReference>
<evidence type="ECO:0000313" key="5">
    <source>
        <dbReference type="Proteomes" id="UP000063275"/>
    </source>
</evidence>
<dbReference type="PANTHER" id="PTHR10908:SF0">
    <property type="entry name" value="SEROTONIN N-ACETYLTRANSFERASE"/>
    <property type="match status" value="1"/>
</dbReference>
<organism evidence="4">
    <name type="scientific">Fusobacterium hwasookii ChDC F174</name>
    <dbReference type="NCBI Taxonomy" id="1307442"/>
    <lineage>
        <taxon>Bacteria</taxon>
        <taxon>Fusobacteriati</taxon>
        <taxon>Fusobacteriota</taxon>
        <taxon>Fusobacteriia</taxon>
        <taxon>Fusobacteriales</taxon>
        <taxon>Fusobacteriaceae</taxon>
        <taxon>Fusobacterium</taxon>
    </lineage>
</organism>
<keyword evidence="2" id="KW-0012">Acyltransferase</keyword>